<keyword evidence="7 8" id="KW-0472">Membrane</keyword>
<keyword evidence="3" id="KW-0813">Transport</keyword>
<gene>
    <name evidence="9" type="ORF">ERS852578_02122</name>
</gene>
<protein>
    <submittedName>
        <fullName evidence="9">Auxin efflux carrier</fullName>
    </submittedName>
</protein>
<dbReference type="PANTHER" id="PTHR36838:SF1">
    <property type="entry name" value="SLR1864 PROTEIN"/>
    <property type="match status" value="1"/>
</dbReference>
<feature type="transmembrane region" description="Helical" evidence="8">
    <location>
        <begin position="34"/>
        <end position="52"/>
    </location>
</feature>
<evidence type="ECO:0000256" key="2">
    <source>
        <dbReference type="ARBA" id="ARBA00010145"/>
    </source>
</evidence>
<evidence type="ECO:0000313" key="9">
    <source>
        <dbReference type="EMBL" id="CUN09097.1"/>
    </source>
</evidence>
<feature type="transmembrane region" description="Helical" evidence="8">
    <location>
        <begin position="220"/>
        <end position="243"/>
    </location>
</feature>
<evidence type="ECO:0000256" key="4">
    <source>
        <dbReference type="ARBA" id="ARBA00022475"/>
    </source>
</evidence>
<evidence type="ECO:0000313" key="10">
    <source>
        <dbReference type="Proteomes" id="UP000095390"/>
    </source>
</evidence>
<feature type="transmembrane region" description="Helical" evidence="8">
    <location>
        <begin position="106"/>
        <end position="131"/>
    </location>
</feature>
<dbReference type="InterPro" id="IPR038770">
    <property type="entry name" value="Na+/solute_symporter_sf"/>
</dbReference>
<reference evidence="9 10" key="1">
    <citation type="submission" date="2015-09" db="EMBL/GenBank/DDBJ databases">
        <authorList>
            <consortium name="Pathogen Informatics"/>
        </authorList>
    </citation>
    <scope>NUCLEOTIDE SEQUENCE [LARGE SCALE GENOMIC DNA]</scope>
    <source>
        <strain evidence="9 10">2789STDY5834966</strain>
    </source>
</reference>
<feature type="transmembrane region" description="Helical" evidence="8">
    <location>
        <begin position="7"/>
        <end position="28"/>
    </location>
</feature>
<comment type="subcellular location">
    <subcellularLocation>
        <location evidence="1">Cell membrane</location>
        <topology evidence="1">Multi-pass membrane protein</topology>
    </subcellularLocation>
</comment>
<evidence type="ECO:0000256" key="5">
    <source>
        <dbReference type="ARBA" id="ARBA00022692"/>
    </source>
</evidence>
<evidence type="ECO:0000256" key="8">
    <source>
        <dbReference type="SAM" id="Phobius"/>
    </source>
</evidence>
<comment type="similarity">
    <text evidence="2">Belongs to the auxin efflux carrier (TC 2.A.69) family.</text>
</comment>
<feature type="transmembrane region" description="Helical" evidence="8">
    <location>
        <begin position="281"/>
        <end position="301"/>
    </location>
</feature>
<evidence type="ECO:0000256" key="7">
    <source>
        <dbReference type="ARBA" id="ARBA00023136"/>
    </source>
</evidence>
<dbReference type="InterPro" id="IPR004776">
    <property type="entry name" value="Mem_transp_PIN-like"/>
</dbReference>
<accession>A0A173U465</accession>
<proteinExistence type="inferred from homology"/>
<feature type="transmembrane region" description="Helical" evidence="8">
    <location>
        <begin position="249"/>
        <end position="269"/>
    </location>
</feature>
<dbReference type="AlphaFoldDB" id="A0A173U465"/>
<organism evidence="9 10">
    <name type="scientific">Anaerobutyricum hallii</name>
    <dbReference type="NCBI Taxonomy" id="39488"/>
    <lineage>
        <taxon>Bacteria</taxon>
        <taxon>Bacillati</taxon>
        <taxon>Bacillota</taxon>
        <taxon>Clostridia</taxon>
        <taxon>Lachnospirales</taxon>
        <taxon>Lachnospiraceae</taxon>
        <taxon>Anaerobutyricum</taxon>
    </lineage>
</organism>
<dbReference type="PANTHER" id="PTHR36838">
    <property type="entry name" value="AUXIN EFFLUX CARRIER FAMILY PROTEIN"/>
    <property type="match status" value="1"/>
</dbReference>
<dbReference type="Gene3D" id="1.20.1530.20">
    <property type="match status" value="1"/>
</dbReference>
<feature type="transmembrane region" description="Helical" evidence="8">
    <location>
        <begin position="64"/>
        <end position="86"/>
    </location>
</feature>
<keyword evidence="4" id="KW-1003">Cell membrane</keyword>
<dbReference type="Proteomes" id="UP000095390">
    <property type="component" value="Unassembled WGS sequence"/>
</dbReference>
<sequence>MKELINLQLMMFALIITGLILKKVGVVGKEVQKGMTNLVIDLILPCNIIYSFMIKFSSKIAQDFVVILVISILIQVFCVILGGVLYNKCSVKRKKCLRYATICSNAGFLGNPIAQGVFGMMGLTLASIYLIPQRIMMWSEGVSVFTEAPTKKEMLKKIFTHPCIIACEIGIVLMLTGWRPPHFLEETITSVSNCNTAMSMLVIGMILADADPKTIIDKDVLFYTFIRLLIIPFCVFIPCWLLHTDSLVMGVSVILAAMPAGATTTILASKYDCEEEFSVKLVVFSTAASLITTPLWNMILLKF</sequence>
<evidence type="ECO:0000256" key="6">
    <source>
        <dbReference type="ARBA" id="ARBA00022989"/>
    </source>
</evidence>
<evidence type="ECO:0000256" key="3">
    <source>
        <dbReference type="ARBA" id="ARBA00022448"/>
    </source>
</evidence>
<name>A0A173U465_9FIRM</name>
<dbReference type="GO" id="GO:0055085">
    <property type="term" value="P:transmembrane transport"/>
    <property type="evidence" value="ECO:0007669"/>
    <property type="project" value="InterPro"/>
</dbReference>
<feature type="transmembrane region" description="Helical" evidence="8">
    <location>
        <begin position="158"/>
        <end position="178"/>
    </location>
</feature>
<keyword evidence="5 8" id="KW-0812">Transmembrane</keyword>
<feature type="transmembrane region" description="Helical" evidence="8">
    <location>
        <begin position="190"/>
        <end position="208"/>
    </location>
</feature>
<keyword evidence="6 8" id="KW-1133">Transmembrane helix</keyword>
<dbReference type="RefSeq" id="WP_320856503.1">
    <property type="nucleotide sequence ID" value="NZ_CALLAX010000094.1"/>
</dbReference>
<dbReference type="GO" id="GO:0005886">
    <property type="term" value="C:plasma membrane"/>
    <property type="evidence" value="ECO:0007669"/>
    <property type="project" value="UniProtKB-SubCell"/>
</dbReference>
<evidence type="ECO:0000256" key="1">
    <source>
        <dbReference type="ARBA" id="ARBA00004651"/>
    </source>
</evidence>
<dbReference type="EMBL" id="CYYC01000027">
    <property type="protein sequence ID" value="CUN09097.1"/>
    <property type="molecule type" value="Genomic_DNA"/>
</dbReference>
<dbReference type="Pfam" id="PF03547">
    <property type="entry name" value="Mem_trans"/>
    <property type="match status" value="1"/>
</dbReference>